<dbReference type="CDD" id="cd00400">
    <property type="entry name" value="Voltage_gated_ClC"/>
    <property type="match status" value="1"/>
</dbReference>
<evidence type="ECO:0000256" key="5">
    <source>
        <dbReference type="ARBA" id="ARBA00023065"/>
    </source>
</evidence>
<dbReference type="Proteomes" id="UP000000365">
    <property type="component" value="Chromosome"/>
</dbReference>
<keyword evidence="3 10" id="KW-0812">Transmembrane</keyword>
<comment type="subcellular location">
    <subcellularLocation>
        <location evidence="1">Membrane</location>
        <topology evidence="1">Multi-pass membrane protein</topology>
    </subcellularLocation>
</comment>
<feature type="transmembrane region" description="Helical" evidence="10">
    <location>
        <begin position="354"/>
        <end position="376"/>
    </location>
</feature>
<dbReference type="PANTHER" id="PTHR43427:SF6">
    <property type="entry name" value="CHLORIDE CHANNEL PROTEIN CLC-E"/>
    <property type="match status" value="1"/>
</dbReference>
<keyword evidence="12" id="KW-1185">Reference proteome</keyword>
<evidence type="ECO:0000256" key="4">
    <source>
        <dbReference type="ARBA" id="ARBA00022989"/>
    </source>
</evidence>
<dbReference type="InterPro" id="IPR001807">
    <property type="entry name" value="ClC"/>
</dbReference>
<gene>
    <name evidence="11" type="ordered locus">Mlab_1071</name>
</gene>
<dbReference type="PRINTS" id="PR00762">
    <property type="entry name" value="CLCHANNEL"/>
</dbReference>
<feature type="transmembrane region" description="Helical" evidence="10">
    <location>
        <begin position="419"/>
        <end position="437"/>
    </location>
</feature>
<evidence type="ECO:0000256" key="2">
    <source>
        <dbReference type="ARBA" id="ARBA00022448"/>
    </source>
</evidence>
<dbReference type="GO" id="GO:0005254">
    <property type="term" value="F:chloride channel activity"/>
    <property type="evidence" value="ECO:0007669"/>
    <property type="project" value="UniProtKB-KW"/>
</dbReference>
<dbReference type="AlphaFoldDB" id="A2SSD4"/>
<keyword evidence="6 10" id="KW-0472">Membrane</keyword>
<dbReference type="Gene3D" id="1.10.3080.10">
    <property type="entry name" value="Clc chloride channel"/>
    <property type="match status" value="1"/>
</dbReference>
<keyword evidence="2" id="KW-0813">Transport</keyword>
<name>A2SSD4_METLZ</name>
<evidence type="ECO:0000313" key="12">
    <source>
        <dbReference type="Proteomes" id="UP000000365"/>
    </source>
</evidence>
<keyword evidence="4 10" id="KW-1133">Transmembrane helix</keyword>
<feature type="transmembrane region" description="Helical" evidence="10">
    <location>
        <begin position="202"/>
        <end position="227"/>
    </location>
</feature>
<evidence type="ECO:0000256" key="3">
    <source>
        <dbReference type="ARBA" id="ARBA00022692"/>
    </source>
</evidence>
<accession>A2SSD4</accession>
<sequence length="457" mass="48517">MHPGEERISFKKTLLIGVSIGIISGFGTLLFFTALEYCINLIMGIFYGGAFPTPGQSCTGITCWTPPPIIWLILPIICGGALLSGLIVYKFAPEAEGHGTDAALKAYHGDGKIRWRVPFVKAVASLITISTGGSAGREGPTAQIAAGFGAIISDVFQLSPRERKIAIATGIGAGIGTIFKAPLGGAVLAAEILYLRDVDADVLIPSFLASVISYSIFGFFMGYDAIFGTTEMTWSVVQVPFFLALGPLCAFIGIMYIKSFYGTKTLFDKFFRTYGLPTYLKPVLGAFIIGIFVIVFAYISPDTLMVALGSLGSGYGFVQLALYNMLPLTVLILLPFAKTLTTSLTIGSGGSGGVFAPGISIGGFTGGAFGMILHILFPTIIPLTTVPIFVIIGMIALFGSIAHAPIAVMIMVLEMTGDFGILIPAMAALVLACLIMGKNTIFREQRERREDILLPHN</sequence>
<organism evidence="11 12">
    <name type="scientific">Methanocorpusculum labreanum (strain ATCC 43576 / DSM 4855 / Z)</name>
    <dbReference type="NCBI Taxonomy" id="410358"/>
    <lineage>
        <taxon>Archaea</taxon>
        <taxon>Methanobacteriati</taxon>
        <taxon>Methanobacteriota</taxon>
        <taxon>Stenosarchaea group</taxon>
        <taxon>Methanomicrobia</taxon>
        <taxon>Methanomicrobiales</taxon>
        <taxon>Methanocorpusculaceae</taxon>
        <taxon>Methanocorpusculum</taxon>
    </lineage>
</organism>
<dbReference type="EMBL" id="CP000559">
    <property type="protein sequence ID" value="ABN07240.1"/>
    <property type="molecule type" value="Genomic_DNA"/>
</dbReference>
<keyword evidence="8" id="KW-0868">Chloride</keyword>
<evidence type="ECO:0000256" key="9">
    <source>
        <dbReference type="ARBA" id="ARBA00023303"/>
    </source>
</evidence>
<protein>
    <submittedName>
        <fullName evidence="11">Cl-channel, voltage-gated family protein</fullName>
    </submittedName>
</protein>
<dbReference type="SUPFAM" id="SSF81340">
    <property type="entry name" value="Clc chloride channel"/>
    <property type="match status" value="1"/>
</dbReference>
<evidence type="ECO:0000256" key="7">
    <source>
        <dbReference type="ARBA" id="ARBA00023173"/>
    </source>
</evidence>
<evidence type="ECO:0000256" key="6">
    <source>
        <dbReference type="ARBA" id="ARBA00023136"/>
    </source>
</evidence>
<dbReference type="PANTHER" id="PTHR43427">
    <property type="entry name" value="CHLORIDE CHANNEL PROTEIN CLC-E"/>
    <property type="match status" value="1"/>
</dbReference>
<dbReference type="STRING" id="410358.Mlab_1071"/>
<dbReference type="HOGENOM" id="CLU_015263_5_3_2"/>
<evidence type="ECO:0000313" key="11">
    <source>
        <dbReference type="EMBL" id="ABN07240.1"/>
    </source>
</evidence>
<dbReference type="Pfam" id="PF00654">
    <property type="entry name" value="Voltage_CLC"/>
    <property type="match status" value="1"/>
</dbReference>
<feature type="transmembrane region" description="Helical" evidence="10">
    <location>
        <begin position="239"/>
        <end position="259"/>
    </location>
</feature>
<keyword evidence="7" id="KW-0869">Chloride channel</keyword>
<dbReference type="GO" id="GO:0034707">
    <property type="term" value="C:chloride channel complex"/>
    <property type="evidence" value="ECO:0007669"/>
    <property type="project" value="UniProtKB-KW"/>
</dbReference>
<feature type="transmembrane region" description="Helical" evidence="10">
    <location>
        <begin position="165"/>
        <end position="190"/>
    </location>
</feature>
<feature type="transmembrane region" description="Helical" evidence="10">
    <location>
        <begin position="311"/>
        <end position="334"/>
    </location>
</feature>
<feature type="transmembrane region" description="Helical" evidence="10">
    <location>
        <begin position="12"/>
        <end position="35"/>
    </location>
</feature>
<dbReference type="InterPro" id="IPR050368">
    <property type="entry name" value="ClC-type_chloride_channel"/>
</dbReference>
<evidence type="ECO:0000256" key="1">
    <source>
        <dbReference type="ARBA" id="ARBA00004141"/>
    </source>
</evidence>
<proteinExistence type="predicted"/>
<evidence type="ECO:0000256" key="8">
    <source>
        <dbReference type="ARBA" id="ARBA00023214"/>
    </source>
</evidence>
<evidence type="ECO:0000256" key="10">
    <source>
        <dbReference type="SAM" id="Phobius"/>
    </source>
</evidence>
<reference evidence="11 12" key="1">
    <citation type="journal article" date="2009" name="Stand. Genomic Sci.">
        <title>Complete genome sequence of Methanocorpusculum labreanum type strain Z.</title>
        <authorList>
            <person name="Anderson I.J."/>
            <person name="Sieprawska-Lupa M."/>
            <person name="Goltsman E."/>
            <person name="Lapidus A."/>
            <person name="Copeland A."/>
            <person name="Glavina Del Rio T."/>
            <person name="Tice H."/>
            <person name="Dalin E."/>
            <person name="Barry K."/>
            <person name="Pitluck S."/>
            <person name="Hauser L."/>
            <person name="Land M."/>
            <person name="Lucas S."/>
            <person name="Richardson P."/>
            <person name="Whitman W.B."/>
            <person name="Kyrpides N.C."/>
        </authorList>
    </citation>
    <scope>NUCLEOTIDE SEQUENCE [LARGE SCALE GENOMIC DNA]</scope>
    <source>
        <strain evidence="12">ATCC 43576 / DSM 4855 / Z</strain>
    </source>
</reference>
<dbReference type="InterPro" id="IPR014743">
    <property type="entry name" value="Cl-channel_core"/>
</dbReference>
<keyword evidence="5" id="KW-0406">Ion transport</keyword>
<feature type="transmembrane region" description="Helical" evidence="10">
    <location>
        <begin position="69"/>
        <end position="89"/>
    </location>
</feature>
<feature type="transmembrane region" description="Helical" evidence="10">
    <location>
        <begin position="279"/>
        <end position="299"/>
    </location>
</feature>
<keyword evidence="9" id="KW-0407">Ion channel</keyword>
<dbReference type="eggNOG" id="arCOG02569">
    <property type="taxonomic scope" value="Archaea"/>
</dbReference>
<dbReference type="KEGG" id="mla:Mlab_1071"/>
<feature type="transmembrane region" description="Helical" evidence="10">
    <location>
        <begin position="388"/>
        <end position="413"/>
    </location>
</feature>